<proteinExistence type="predicted"/>
<dbReference type="AlphaFoldDB" id="A0A5A7TSV9"/>
<feature type="region of interest" description="Disordered" evidence="1">
    <location>
        <begin position="35"/>
        <end position="68"/>
    </location>
</feature>
<dbReference type="Proteomes" id="UP000321393">
    <property type="component" value="Unassembled WGS sequence"/>
</dbReference>
<protein>
    <recommendedName>
        <fullName evidence="2">Retrotransposon gag domain-containing protein</fullName>
    </recommendedName>
</protein>
<reference evidence="3 4" key="1">
    <citation type="submission" date="2019-08" db="EMBL/GenBank/DDBJ databases">
        <title>Draft genome sequences of two oriental melons (Cucumis melo L. var makuwa).</title>
        <authorList>
            <person name="Kwon S.-Y."/>
        </authorList>
    </citation>
    <scope>NUCLEOTIDE SEQUENCE [LARGE SCALE GENOMIC DNA]</scope>
    <source>
        <strain evidence="4">cv. SW 3</strain>
        <tissue evidence="3">Leaf</tissue>
    </source>
</reference>
<gene>
    <name evidence="3" type="ORF">E6C27_scaffold243G004940</name>
</gene>
<dbReference type="EMBL" id="SSTE01014401">
    <property type="protein sequence ID" value="KAA0045948.1"/>
    <property type="molecule type" value="Genomic_DNA"/>
</dbReference>
<comment type="caution">
    <text evidence="3">The sequence shown here is derived from an EMBL/GenBank/DDBJ whole genome shotgun (WGS) entry which is preliminary data.</text>
</comment>
<feature type="domain" description="Retrotransposon gag" evidence="2">
    <location>
        <begin position="94"/>
        <end position="181"/>
    </location>
</feature>
<name>A0A5A7TSV9_CUCMM</name>
<feature type="compositionally biased region" description="Basic and acidic residues" evidence="1">
    <location>
        <begin position="38"/>
        <end position="47"/>
    </location>
</feature>
<dbReference type="InterPro" id="IPR005162">
    <property type="entry name" value="Retrotrans_gag_dom"/>
</dbReference>
<accession>A0A5A7TSV9</accession>
<dbReference type="OrthoDB" id="782535at2759"/>
<dbReference type="Pfam" id="PF03732">
    <property type="entry name" value="Retrotrans_gag"/>
    <property type="match status" value="1"/>
</dbReference>
<evidence type="ECO:0000259" key="2">
    <source>
        <dbReference type="Pfam" id="PF03732"/>
    </source>
</evidence>
<sequence>MLAPWLSEMQLYEVRFLQTWLDELDEKAKEVYAFNVQSHDRDNQSQDDKDESASEFNDASNGKPDPNQACSVSIKFKILKPKALNGNRNVKELENAKLWWRSKVNEIQNGQYTIDTWEDLKKELRVKFFLKNVEFIARRKLRELRHMRIVRDYVKQFFGIMLDIRDMLEKDKVFCFVEGLKSWSRTKLYEQKVQDLASALADAERLFEYGGEQESQKKNMMTLNP</sequence>
<evidence type="ECO:0000256" key="1">
    <source>
        <dbReference type="SAM" id="MobiDB-lite"/>
    </source>
</evidence>
<organism evidence="3 4">
    <name type="scientific">Cucumis melo var. makuwa</name>
    <name type="common">Oriental melon</name>
    <dbReference type="NCBI Taxonomy" id="1194695"/>
    <lineage>
        <taxon>Eukaryota</taxon>
        <taxon>Viridiplantae</taxon>
        <taxon>Streptophyta</taxon>
        <taxon>Embryophyta</taxon>
        <taxon>Tracheophyta</taxon>
        <taxon>Spermatophyta</taxon>
        <taxon>Magnoliopsida</taxon>
        <taxon>eudicotyledons</taxon>
        <taxon>Gunneridae</taxon>
        <taxon>Pentapetalae</taxon>
        <taxon>rosids</taxon>
        <taxon>fabids</taxon>
        <taxon>Cucurbitales</taxon>
        <taxon>Cucurbitaceae</taxon>
        <taxon>Benincaseae</taxon>
        <taxon>Cucumis</taxon>
    </lineage>
</organism>
<evidence type="ECO:0000313" key="3">
    <source>
        <dbReference type="EMBL" id="KAA0045948.1"/>
    </source>
</evidence>
<evidence type="ECO:0000313" key="4">
    <source>
        <dbReference type="Proteomes" id="UP000321393"/>
    </source>
</evidence>